<gene>
    <name evidence="2" type="ORF">DAETH_25670</name>
</gene>
<feature type="domain" description="HNH nuclease" evidence="1">
    <location>
        <begin position="207"/>
        <end position="256"/>
    </location>
</feature>
<organism evidence="2 3">
    <name type="scientific">Deinococcus aetherius</name>
    <dbReference type="NCBI Taxonomy" id="200252"/>
    <lineage>
        <taxon>Bacteria</taxon>
        <taxon>Thermotogati</taxon>
        <taxon>Deinococcota</taxon>
        <taxon>Deinococci</taxon>
        <taxon>Deinococcales</taxon>
        <taxon>Deinococcaceae</taxon>
        <taxon>Deinococcus</taxon>
    </lineage>
</organism>
<dbReference type="Proteomes" id="UP001064971">
    <property type="component" value="Chromosome"/>
</dbReference>
<dbReference type="RefSeq" id="WP_264775290.1">
    <property type="nucleotide sequence ID" value="NZ_AP026560.1"/>
</dbReference>
<dbReference type="Pfam" id="PF13391">
    <property type="entry name" value="HNH_2"/>
    <property type="match status" value="1"/>
</dbReference>
<evidence type="ECO:0000313" key="2">
    <source>
        <dbReference type="EMBL" id="BDP42598.1"/>
    </source>
</evidence>
<keyword evidence="3" id="KW-1185">Reference proteome</keyword>
<evidence type="ECO:0000259" key="1">
    <source>
        <dbReference type="Pfam" id="PF13391"/>
    </source>
</evidence>
<proteinExistence type="predicted"/>
<dbReference type="EMBL" id="AP026560">
    <property type="protein sequence ID" value="BDP42598.1"/>
    <property type="molecule type" value="Genomic_DNA"/>
</dbReference>
<protein>
    <recommendedName>
        <fullName evidence="1">HNH nuclease domain-containing protein</fullName>
    </recommendedName>
</protein>
<evidence type="ECO:0000313" key="3">
    <source>
        <dbReference type="Proteomes" id="UP001064971"/>
    </source>
</evidence>
<dbReference type="InterPro" id="IPR003615">
    <property type="entry name" value="HNH_nuc"/>
</dbReference>
<sequence length="311" mass="35302">MRLFVGVTDDQWFHFLAARPDWTEVNFWRPSGKGFHALTEGELFLFKLHAPHHFIVGGGFFTRALLLPLGLAWETFGEANGVRHLPEMRRRIARYRRQPEETLGNPDITCLMLAEPFFLPREAWVPTPPSFKTNIVTGKGYDTATGEGRWLFDAVTERLGDGARPEERPATAAAVDTPRFGAPRIVRPRLGQGAFRALVTEAYARRCAVTGEKTLPVLEAAHVQPYAEGGPHDVSNGLLLRSDLHRLYDQGYVTVDPDERRLLVSRRIREEFHNGRHYYDLEGRPVAGPQRGFAPVSRERLLYHAEHVYRG</sequence>
<reference evidence="2" key="1">
    <citation type="submission" date="2022-07" db="EMBL/GenBank/DDBJ databases">
        <title>Complete Genome Sequence of the Radioresistant Bacterium Deinococcus aetherius ST0316, Isolated from the Air Dust collected in Lower Stratosphere above Japan.</title>
        <authorList>
            <person name="Satoh K."/>
            <person name="Hagiwara K."/>
            <person name="Katsumata K."/>
            <person name="Kubo A."/>
            <person name="Yokobori S."/>
            <person name="Yamagishi A."/>
            <person name="Oono Y."/>
            <person name="Narumi I."/>
        </authorList>
    </citation>
    <scope>NUCLEOTIDE SEQUENCE</scope>
    <source>
        <strain evidence="2">ST0316</strain>
    </source>
</reference>
<name>A0ABN6RGY5_9DEIO</name>
<accession>A0ABN6RGY5</accession>